<evidence type="ECO:0000313" key="2">
    <source>
        <dbReference type="EMBL" id="RRH69056.1"/>
    </source>
</evidence>
<reference evidence="2 3" key="1">
    <citation type="submission" date="2018-11" db="EMBL/GenBank/DDBJ databases">
        <title>Gemmobacter sp. nov., YIM 102744-1 draft genome.</title>
        <authorList>
            <person name="Li G."/>
            <person name="Jiang Y."/>
        </authorList>
    </citation>
    <scope>NUCLEOTIDE SEQUENCE [LARGE SCALE GENOMIC DNA]</scope>
    <source>
        <strain evidence="2 3">YIM 102744-1</strain>
    </source>
</reference>
<dbReference type="RefSeq" id="WP_124966702.1">
    <property type="nucleotide sequence ID" value="NZ_RRAZ01000048.1"/>
</dbReference>
<protein>
    <submittedName>
        <fullName evidence="2">ATP-binding protein</fullName>
    </submittedName>
</protein>
<dbReference type="GO" id="GO:0005524">
    <property type="term" value="F:ATP binding"/>
    <property type="evidence" value="ECO:0007669"/>
    <property type="project" value="UniProtKB-KW"/>
</dbReference>
<comment type="caution">
    <text evidence="2">The sequence shown here is derived from an EMBL/GenBank/DDBJ whole genome shotgun (WGS) entry which is preliminary data.</text>
</comment>
<dbReference type="EMBL" id="RRAZ01000048">
    <property type="protein sequence ID" value="RRH69056.1"/>
    <property type="molecule type" value="Genomic_DNA"/>
</dbReference>
<dbReference type="PANTHER" id="PTHR47197">
    <property type="entry name" value="PROTEIN NIRF"/>
    <property type="match status" value="1"/>
</dbReference>
<feature type="chain" id="PRO_5018129374" evidence="1">
    <location>
        <begin position="24"/>
        <end position="467"/>
    </location>
</feature>
<keyword evidence="2" id="KW-0547">Nucleotide-binding</keyword>
<evidence type="ECO:0000313" key="3">
    <source>
        <dbReference type="Proteomes" id="UP000282125"/>
    </source>
</evidence>
<dbReference type="SUPFAM" id="SSF51004">
    <property type="entry name" value="C-terminal (heme d1) domain of cytochrome cd1-nitrite reductase"/>
    <property type="match status" value="1"/>
</dbReference>
<proteinExistence type="predicted"/>
<dbReference type="InterPro" id="IPR011048">
    <property type="entry name" value="Haem_d1_sf"/>
</dbReference>
<evidence type="ECO:0000256" key="1">
    <source>
        <dbReference type="SAM" id="SignalP"/>
    </source>
</evidence>
<dbReference type="InterPro" id="IPR015943">
    <property type="entry name" value="WD40/YVTN_repeat-like_dom_sf"/>
</dbReference>
<name>A0A3P3D623_9RHOB</name>
<sequence length="467" mass="49488">MTPSPLRALLLVLTCLTPALAQADVSFPKPEDFKGRWRVESATPGLPVYPGGAATISGSGLQPGQKVWLQRGPQRLLETPLVADDKGAVSVEVAVPQSAARGLHPIVALLEEPSMTALIDLKVSGPLEHLNVDKWSVTERQVTKGLYQAAFSAAEGALYVAGADFYTGGSELVKLNPDTLEVLARITPADFPQEQRVEKKGGKGMALAPAGVYGVATDDSLGHIWVTNTPDNTIAVYKQSDLSLVRQLPPGSVYHAREVLVDPESRQAFVSSSASSRVYVFNSETFEKTGEIDIRSAARGGDFYVMNLAHNPQRGELYVTSRISNELAVVDVKTLAVKRVLPLAAARNATGVATDPASGRIFVAAQDSDNLLILDGESGDILHDVTVGAGALSVTWDAKNALAWVASRGAGSLSAVDAEGRLVAHLEGGSYANHITTDGRGRIFALNKALGPQDPKADFLRVITRAD</sequence>
<dbReference type="PANTHER" id="PTHR47197:SF3">
    <property type="entry name" value="DIHYDRO-HEME D1 DEHYDROGENASE"/>
    <property type="match status" value="1"/>
</dbReference>
<dbReference type="InterPro" id="IPR051200">
    <property type="entry name" value="Host-pathogen_enzymatic-act"/>
</dbReference>
<dbReference type="Gene3D" id="2.130.10.10">
    <property type="entry name" value="YVTN repeat-like/Quinoprotein amine dehydrogenase"/>
    <property type="match status" value="1"/>
</dbReference>
<feature type="signal peptide" evidence="1">
    <location>
        <begin position="1"/>
        <end position="23"/>
    </location>
</feature>
<dbReference type="OrthoDB" id="7197435at2"/>
<dbReference type="AlphaFoldDB" id="A0A3P3D623"/>
<keyword evidence="3" id="KW-1185">Reference proteome</keyword>
<dbReference type="Proteomes" id="UP000282125">
    <property type="component" value="Unassembled WGS sequence"/>
</dbReference>
<keyword evidence="1" id="KW-0732">Signal</keyword>
<keyword evidence="2" id="KW-0067">ATP-binding</keyword>
<gene>
    <name evidence="2" type="ORF">EG244_18795</name>
</gene>
<organism evidence="2 3">
    <name type="scientific">Falsigemmobacter faecalis</name>
    <dbReference type="NCBI Taxonomy" id="2488730"/>
    <lineage>
        <taxon>Bacteria</taxon>
        <taxon>Pseudomonadati</taxon>
        <taxon>Pseudomonadota</taxon>
        <taxon>Alphaproteobacteria</taxon>
        <taxon>Rhodobacterales</taxon>
        <taxon>Paracoccaceae</taxon>
        <taxon>Falsigemmobacter</taxon>
    </lineage>
</organism>
<accession>A0A3P3D623</accession>